<reference evidence="5 6" key="1">
    <citation type="submission" date="2020-08" db="EMBL/GenBank/DDBJ databases">
        <title>Genomic Encyclopedia of Type Strains, Phase III (KMG-III): the genomes of soil and plant-associated and newly described type strains.</title>
        <authorList>
            <person name="Whitman W."/>
        </authorList>
    </citation>
    <scope>NUCLEOTIDE SEQUENCE [LARGE SCALE GENOMIC DNA]</scope>
    <source>
        <strain evidence="5 6">CECT 8075</strain>
    </source>
</reference>
<feature type="domain" description="DUF1553" evidence="3">
    <location>
        <begin position="768"/>
        <end position="1018"/>
    </location>
</feature>
<dbReference type="InterPro" id="IPR013320">
    <property type="entry name" value="ConA-like_dom_sf"/>
</dbReference>
<dbReference type="EMBL" id="JACHXU010000028">
    <property type="protein sequence ID" value="MBB3209871.1"/>
    <property type="molecule type" value="Genomic_DNA"/>
</dbReference>
<feature type="domain" description="DUF1549" evidence="2">
    <location>
        <begin position="153"/>
        <end position="359"/>
    </location>
</feature>
<sequence>MDFIRCVSLRLGALIVSATASVGLSVPVHAEIDFNRDVRPILSDKCFKCHGPDAANQESEFRVDSFENATADLGGYFGIVPGDLDSSEVHARIHDEDDPMPPVGDLKKLTPEDIEILDQWISEGARFEAHWAFVPLPSEVEVPDAGGDWAKGPIDRFVANVVKQKGLTHAEPASREKWLRRVTFDLTGLPPTVPEIREFLNDTSEDAYEKVVDRLLQSTACAERLTSEWLDVARYADTYGYQRDDERFVWPYRDWVIDAFHRNMPYDEFITWQLAGDLFPNATQEQRLATAFNRLHSHKKEGGVAIEEFRVENVADRTHTVGAAFLGLTMECCRCHDHKYDPLTAEDYYSMSAFFDDIDENGLISYFTDAVPTPAMPLPDEKQAAVIDAATRSVETAEAEYREYVQTGIDEAFDAWLARRRSVSPMPGHVVALSMDELQKPGPGELISETEKKLLPDTVHALPNEAAGQSEKFALTPLANTHVEGKFGKAIELTGDDSIFMPGEGHFERHDPFSFSMWIWSPEVETRGVLIRRSRGWDDAGSIGYELTREGNKLVAKLCHFWPGDAIAIETTDELVAEKWTHVAMVYDGSSRADGLKIFVDGKPAATRVVVDHLTRNITQWRGGYPDLAIGERYRDRGFVGGRVDQFDAFDRQLSDLEVAQLYDGEALYANLIRPVDQLSDEELAELRSYYTLAVDAKAVQLRKALRSARVELNNAIDATPAILVMRESATPRQAYLLERGVYDQPGKPVQPRGPEFLPPMDDDMPRNRLGFAQWLTQPEHPLTARVTVNRYWQMMFGSGLVRTSEDFGNQSAPPTHPNLLDWMARDFVQSGWDVRQLLRKIALSATYRQSSVVSAEERDKDPENLYLSRGTGQRLSAEMIRDNMLAVSGLLVDKVGGPPVKTYDVALAYNPLKVDEGDKLYRRSLYTFWKRTSPAPVMMTLNTPTREVCRLRREITSTPLQALVLMNGAQFVEAARVMAGNLLTDHGDDVHVMVCDTFERLTSRQPSSREAEILEQLYREQLDGFAKSPEQAKEFLGVGQAQPSSELSPAELAAATVLVSSVMNLDECVRHQ</sequence>
<evidence type="ECO:0000259" key="4">
    <source>
        <dbReference type="Pfam" id="PF07635"/>
    </source>
</evidence>
<name>A0A7W5H992_9BACT</name>
<dbReference type="InterPro" id="IPR011429">
    <property type="entry name" value="Cyt_c_Planctomycete-type"/>
</dbReference>
<dbReference type="Pfam" id="PF07635">
    <property type="entry name" value="PSCyt1"/>
    <property type="match status" value="1"/>
</dbReference>
<organism evidence="5 6">
    <name type="scientific">Aporhodopirellula rubra</name>
    <dbReference type="NCBI Taxonomy" id="980271"/>
    <lineage>
        <taxon>Bacteria</taxon>
        <taxon>Pseudomonadati</taxon>
        <taxon>Planctomycetota</taxon>
        <taxon>Planctomycetia</taxon>
        <taxon>Pirellulales</taxon>
        <taxon>Pirellulaceae</taxon>
        <taxon>Aporhodopirellula</taxon>
    </lineage>
</organism>
<keyword evidence="6" id="KW-1185">Reference proteome</keyword>
<feature type="signal peptide" evidence="1">
    <location>
        <begin position="1"/>
        <end position="30"/>
    </location>
</feature>
<dbReference type="SUPFAM" id="SSF49899">
    <property type="entry name" value="Concanavalin A-like lectins/glucanases"/>
    <property type="match status" value="1"/>
</dbReference>
<dbReference type="PANTHER" id="PTHR35889">
    <property type="entry name" value="CYCLOINULO-OLIGOSACCHARIDE FRUCTANOTRANSFERASE-RELATED"/>
    <property type="match status" value="1"/>
</dbReference>
<comment type="caution">
    <text evidence="5">The sequence shown here is derived from an EMBL/GenBank/DDBJ whole genome shotgun (WGS) entry which is preliminary data.</text>
</comment>
<evidence type="ECO:0000259" key="3">
    <source>
        <dbReference type="Pfam" id="PF07587"/>
    </source>
</evidence>
<dbReference type="PANTHER" id="PTHR35889:SF3">
    <property type="entry name" value="F-BOX DOMAIN-CONTAINING PROTEIN"/>
    <property type="match status" value="1"/>
</dbReference>
<gene>
    <name evidence="5" type="ORF">FHS27_005716</name>
</gene>
<proteinExistence type="predicted"/>
<dbReference type="Pfam" id="PF07587">
    <property type="entry name" value="PSD1"/>
    <property type="match status" value="1"/>
</dbReference>
<dbReference type="Pfam" id="PF13385">
    <property type="entry name" value="Laminin_G_3"/>
    <property type="match status" value="1"/>
</dbReference>
<dbReference type="Gene3D" id="2.60.120.200">
    <property type="match status" value="1"/>
</dbReference>
<dbReference type="Proteomes" id="UP000536179">
    <property type="component" value="Unassembled WGS sequence"/>
</dbReference>
<dbReference type="GO" id="GO:0009055">
    <property type="term" value="F:electron transfer activity"/>
    <property type="evidence" value="ECO:0007669"/>
    <property type="project" value="InterPro"/>
</dbReference>
<evidence type="ECO:0000259" key="2">
    <source>
        <dbReference type="Pfam" id="PF07583"/>
    </source>
</evidence>
<keyword evidence="1" id="KW-0732">Signal</keyword>
<evidence type="ECO:0000256" key="1">
    <source>
        <dbReference type="SAM" id="SignalP"/>
    </source>
</evidence>
<dbReference type="InterPro" id="IPR036909">
    <property type="entry name" value="Cyt_c-like_dom_sf"/>
</dbReference>
<evidence type="ECO:0000313" key="5">
    <source>
        <dbReference type="EMBL" id="MBB3209871.1"/>
    </source>
</evidence>
<protein>
    <recommendedName>
        <fullName evidence="7">Planctomycete cytochrome C</fullName>
    </recommendedName>
</protein>
<dbReference type="RefSeq" id="WP_184308812.1">
    <property type="nucleotide sequence ID" value="NZ_JACHXU010000028.1"/>
</dbReference>
<dbReference type="GO" id="GO:0020037">
    <property type="term" value="F:heme binding"/>
    <property type="evidence" value="ECO:0007669"/>
    <property type="project" value="InterPro"/>
</dbReference>
<accession>A0A7W5H992</accession>
<dbReference type="InterPro" id="IPR011444">
    <property type="entry name" value="DUF1549"/>
</dbReference>
<feature type="domain" description="Cytochrome C Planctomycete-type" evidence="4">
    <location>
        <begin position="46"/>
        <end position="102"/>
    </location>
</feature>
<feature type="chain" id="PRO_5030965853" description="Planctomycete cytochrome C" evidence="1">
    <location>
        <begin position="31"/>
        <end position="1073"/>
    </location>
</feature>
<dbReference type="AlphaFoldDB" id="A0A7W5H992"/>
<dbReference type="Pfam" id="PF07583">
    <property type="entry name" value="PSCyt2"/>
    <property type="match status" value="1"/>
</dbReference>
<evidence type="ECO:0008006" key="7">
    <source>
        <dbReference type="Google" id="ProtNLM"/>
    </source>
</evidence>
<dbReference type="SUPFAM" id="SSF46626">
    <property type="entry name" value="Cytochrome c"/>
    <property type="match status" value="1"/>
</dbReference>
<evidence type="ECO:0000313" key="6">
    <source>
        <dbReference type="Proteomes" id="UP000536179"/>
    </source>
</evidence>
<dbReference type="InterPro" id="IPR022655">
    <property type="entry name" value="DUF1553"/>
</dbReference>